<evidence type="ECO:0000313" key="2">
    <source>
        <dbReference type="EMBL" id="MDA0182907.1"/>
    </source>
</evidence>
<feature type="signal peptide" evidence="1">
    <location>
        <begin position="1"/>
        <end position="20"/>
    </location>
</feature>
<accession>A0A9X3NK88</accession>
<feature type="chain" id="PRO_5040914468" description="Lipoprotein" evidence="1">
    <location>
        <begin position="21"/>
        <end position="188"/>
    </location>
</feature>
<dbReference type="PROSITE" id="PS51257">
    <property type="entry name" value="PROKAR_LIPOPROTEIN"/>
    <property type="match status" value="1"/>
</dbReference>
<sequence length="188" mass="20178">MHRFLIPVVCAVAFAACGQAEQTPAPETTRPPTVDRVELTEKANAVCEDAQPAMDRAGKQIDQSFEDGNRAQSARERDRFREANGKAWELRHATMAKAFPELRALVKPGLDKPYDAFLSSWGRNVGYLEELGRAIGRDASVQELDGIHGLVTEGADELAGAAIAAKVLDCAAPYAPGGDPSNQDAETS</sequence>
<protein>
    <recommendedName>
        <fullName evidence="4">Lipoprotein</fullName>
    </recommendedName>
</protein>
<dbReference type="RefSeq" id="WP_270027292.1">
    <property type="nucleotide sequence ID" value="NZ_JAPDDP010000043.1"/>
</dbReference>
<dbReference type="EMBL" id="JAPDDP010000043">
    <property type="protein sequence ID" value="MDA0182907.1"/>
    <property type="molecule type" value="Genomic_DNA"/>
</dbReference>
<dbReference type="AlphaFoldDB" id="A0A9X3NK88"/>
<gene>
    <name evidence="2" type="ORF">OJ997_21525</name>
</gene>
<organism evidence="2 3">
    <name type="scientific">Solirubrobacter phytolaccae</name>
    <dbReference type="NCBI Taxonomy" id="1404360"/>
    <lineage>
        <taxon>Bacteria</taxon>
        <taxon>Bacillati</taxon>
        <taxon>Actinomycetota</taxon>
        <taxon>Thermoleophilia</taxon>
        <taxon>Solirubrobacterales</taxon>
        <taxon>Solirubrobacteraceae</taxon>
        <taxon>Solirubrobacter</taxon>
    </lineage>
</organism>
<reference evidence="2" key="1">
    <citation type="submission" date="2022-10" db="EMBL/GenBank/DDBJ databases">
        <title>The WGS of Solirubrobacter phytolaccae KCTC 29190.</title>
        <authorList>
            <person name="Jiang Z."/>
        </authorList>
    </citation>
    <scope>NUCLEOTIDE SEQUENCE</scope>
    <source>
        <strain evidence="2">KCTC 29190</strain>
    </source>
</reference>
<keyword evidence="1" id="KW-0732">Signal</keyword>
<proteinExistence type="predicted"/>
<keyword evidence="3" id="KW-1185">Reference proteome</keyword>
<evidence type="ECO:0000256" key="1">
    <source>
        <dbReference type="SAM" id="SignalP"/>
    </source>
</evidence>
<name>A0A9X3NK88_9ACTN</name>
<evidence type="ECO:0000313" key="3">
    <source>
        <dbReference type="Proteomes" id="UP001147653"/>
    </source>
</evidence>
<dbReference type="Proteomes" id="UP001147653">
    <property type="component" value="Unassembled WGS sequence"/>
</dbReference>
<comment type="caution">
    <text evidence="2">The sequence shown here is derived from an EMBL/GenBank/DDBJ whole genome shotgun (WGS) entry which is preliminary data.</text>
</comment>
<evidence type="ECO:0008006" key="4">
    <source>
        <dbReference type="Google" id="ProtNLM"/>
    </source>
</evidence>